<keyword evidence="3" id="KW-0479">Metal-binding</keyword>
<evidence type="ECO:0000256" key="8">
    <source>
        <dbReference type="ARBA" id="ARBA00023209"/>
    </source>
</evidence>
<dbReference type="SUPFAM" id="SSF56796">
    <property type="entry name" value="Dehydroquinate synthase-like"/>
    <property type="match status" value="1"/>
</dbReference>
<dbReference type="GeneID" id="42785581"/>
<dbReference type="Gene3D" id="1.20.1090.10">
    <property type="entry name" value="Dehydroquinate synthase-like - alpha domain"/>
    <property type="match status" value="1"/>
</dbReference>
<sequence length="426" mass="47309">MDVDLGQLREPCACGMEHNIDVEKIVIESGAVSQLEEILEEFQNPVFICDSNTRTAAEPFLEEEFKDYPVIELNPEGLQADNRGVNKVMKQLDYCDRGLSSVSVDVLVAIGGGTIHDLTRYAATEYDIPFVSIPTAASVDGYAANVAALTWDGLKRTVAGVSPRWILADTDIFSAAPSRLTASGVSDFLGKYISILDWKIAHLVTGEYICEEVCDLLEKALRDVSRVLEDIRFGDKDAIEKLMYALLLSGLCMQMVESPRPVSGAEHMVSHLWDLNVLNEKTNALHGEQVGLGLLIVTDYYKKLGYAIRHKNVTVKSETAKGLEMSLLEHTFGKKGLLEGILTENTPNPLEDIDLEELEEQLPEIEDLIDDLPDADDMYAKLHDAGCVHEISNLGIDKEKVELTLQSSPYVRNRLTLLRLSKLLEW</sequence>
<evidence type="ECO:0000256" key="2">
    <source>
        <dbReference type="ARBA" id="ARBA00022516"/>
    </source>
</evidence>
<keyword evidence="2" id="KW-0444">Lipid biosynthesis</keyword>
<dbReference type="PANTHER" id="PTHR43616">
    <property type="entry name" value="GLYCEROL DEHYDROGENASE"/>
    <property type="match status" value="1"/>
</dbReference>
<dbReference type="InterPro" id="IPR016205">
    <property type="entry name" value="Glycerol_DH"/>
</dbReference>
<dbReference type="Gene3D" id="3.40.50.1970">
    <property type="match status" value="1"/>
</dbReference>
<keyword evidence="7" id="KW-0443">Lipid metabolism</keyword>
<keyword evidence="9" id="KW-1208">Phospholipid metabolism</keyword>
<evidence type="ECO:0000256" key="6">
    <source>
        <dbReference type="ARBA" id="ARBA00023027"/>
    </source>
</evidence>
<name>A0A173V604_EUBRA</name>
<evidence type="ECO:0000256" key="9">
    <source>
        <dbReference type="ARBA" id="ARBA00023264"/>
    </source>
</evidence>
<keyword evidence="6" id="KW-0520">NAD</keyword>
<dbReference type="EC" id="1.1.1.261" evidence="10"/>
<dbReference type="GO" id="GO:0005829">
    <property type="term" value="C:cytosol"/>
    <property type="evidence" value="ECO:0007669"/>
    <property type="project" value="TreeGrafter"/>
</dbReference>
<dbReference type="OrthoDB" id="9763580at2"/>
<reference evidence="10 11" key="1">
    <citation type="submission" date="2015-09" db="EMBL/GenBank/DDBJ databases">
        <authorList>
            <consortium name="Pathogen Informatics"/>
        </authorList>
    </citation>
    <scope>NUCLEOTIDE SEQUENCE [LARGE SCALE GENOMIC DNA]</scope>
    <source>
        <strain evidence="10 11">2789STDY5608891</strain>
    </source>
</reference>
<dbReference type="GO" id="GO:0008654">
    <property type="term" value="P:phospholipid biosynthetic process"/>
    <property type="evidence" value="ECO:0007669"/>
    <property type="project" value="UniProtKB-KW"/>
</dbReference>
<keyword evidence="1" id="KW-0963">Cytoplasm</keyword>
<dbReference type="Proteomes" id="UP000095492">
    <property type="component" value="Unassembled WGS sequence"/>
</dbReference>
<evidence type="ECO:0000256" key="3">
    <source>
        <dbReference type="ARBA" id="ARBA00022723"/>
    </source>
</evidence>
<dbReference type="EMBL" id="CYYA01000020">
    <property type="protein sequence ID" value="CUN21645.1"/>
    <property type="molecule type" value="Genomic_DNA"/>
</dbReference>
<evidence type="ECO:0000256" key="4">
    <source>
        <dbReference type="ARBA" id="ARBA00022857"/>
    </source>
</evidence>
<evidence type="ECO:0000256" key="7">
    <source>
        <dbReference type="ARBA" id="ARBA00023098"/>
    </source>
</evidence>
<evidence type="ECO:0000313" key="11">
    <source>
        <dbReference type="Proteomes" id="UP000095492"/>
    </source>
</evidence>
<dbReference type="GO" id="GO:0046872">
    <property type="term" value="F:metal ion binding"/>
    <property type="evidence" value="ECO:0007669"/>
    <property type="project" value="UniProtKB-KW"/>
</dbReference>
<dbReference type="RefSeq" id="WP_021738021.1">
    <property type="nucleotide sequence ID" value="NZ_CABKSU010000021.1"/>
</dbReference>
<keyword evidence="4" id="KW-0521">NADP</keyword>
<gene>
    <name evidence="10" type="primary">egsA</name>
    <name evidence="10" type="ORF">ERS852448_02481</name>
</gene>
<dbReference type="STRING" id="39490.ERS852448_02481"/>
<dbReference type="GO" id="GO:0050492">
    <property type="term" value="F:glycerol-1-phosphate dehydrogenase [NAD(P)+] activity"/>
    <property type="evidence" value="ECO:0007669"/>
    <property type="project" value="UniProtKB-EC"/>
</dbReference>
<accession>A0A173V604</accession>
<evidence type="ECO:0000256" key="1">
    <source>
        <dbReference type="ARBA" id="ARBA00022490"/>
    </source>
</evidence>
<keyword evidence="5 10" id="KW-0560">Oxidoreductase</keyword>
<organism evidence="10 11">
    <name type="scientific">Eubacterium ramulus</name>
    <dbReference type="NCBI Taxonomy" id="39490"/>
    <lineage>
        <taxon>Bacteria</taxon>
        <taxon>Bacillati</taxon>
        <taxon>Bacillota</taxon>
        <taxon>Clostridia</taxon>
        <taxon>Eubacteriales</taxon>
        <taxon>Eubacteriaceae</taxon>
        <taxon>Eubacterium</taxon>
    </lineage>
</organism>
<dbReference type="CDD" id="cd08175">
    <property type="entry name" value="G1PDH"/>
    <property type="match status" value="1"/>
</dbReference>
<dbReference type="AlphaFoldDB" id="A0A173V604"/>
<dbReference type="PANTHER" id="PTHR43616:SF5">
    <property type="entry name" value="GLYCEROL DEHYDROGENASE 1"/>
    <property type="match status" value="1"/>
</dbReference>
<keyword evidence="8" id="KW-0594">Phospholipid biosynthesis</keyword>
<protein>
    <submittedName>
        <fullName evidence="10">Glycerol-1-phosphate dehydrogenase [NAD(P)+]</fullName>
        <ecNumber evidence="10">1.1.1.261</ecNumber>
    </submittedName>
</protein>
<dbReference type="Pfam" id="PF13685">
    <property type="entry name" value="Fe-ADH_2"/>
    <property type="match status" value="1"/>
</dbReference>
<dbReference type="InterPro" id="IPR032837">
    <property type="entry name" value="G1PDH"/>
</dbReference>
<proteinExistence type="predicted"/>
<evidence type="ECO:0000256" key="5">
    <source>
        <dbReference type="ARBA" id="ARBA00023002"/>
    </source>
</evidence>
<evidence type="ECO:0000313" key="10">
    <source>
        <dbReference type="EMBL" id="CUN21645.1"/>
    </source>
</evidence>